<gene>
    <name evidence="6" type="ORF">ABFZ84_03850</name>
</gene>
<reference evidence="6 7" key="1">
    <citation type="submission" date="2024-05" db="EMBL/GenBank/DDBJ databases">
        <title>Three bacterial strains, DH-69, EH-24, and ECK-19 isolated from coastal sediments.</title>
        <authorList>
            <person name="Ye Y.-Q."/>
            <person name="Du Z.-J."/>
        </authorList>
    </citation>
    <scope>NUCLEOTIDE SEQUENCE [LARGE SCALE GENOMIC DNA]</scope>
    <source>
        <strain evidence="6 7">ECK-19</strain>
    </source>
</reference>
<dbReference type="InterPro" id="IPR051206">
    <property type="entry name" value="NAMLAA_amidase_2"/>
</dbReference>
<dbReference type="GO" id="GO:0008745">
    <property type="term" value="F:N-acetylmuramoyl-L-alanine amidase activity"/>
    <property type="evidence" value="ECO:0007669"/>
    <property type="project" value="UniProtKB-EC"/>
</dbReference>
<dbReference type="SMART" id="SM00644">
    <property type="entry name" value="Ami_2"/>
    <property type="match status" value="1"/>
</dbReference>
<dbReference type="CDD" id="cd06583">
    <property type="entry name" value="PGRP"/>
    <property type="match status" value="1"/>
</dbReference>
<evidence type="ECO:0000313" key="7">
    <source>
        <dbReference type="Proteomes" id="UP001560685"/>
    </source>
</evidence>
<dbReference type="Proteomes" id="UP001560685">
    <property type="component" value="Unassembled WGS sequence"/>
</dbReference>
<dbReference type="EMBL" id="JBEHZE010000001">
    <property type="protein sequence ID" value="MEX6632673.1"/>
    <property type="molecule type" value="Genomic_DNA"/>
</dbReference>
<dbReference type="RefSeq" id="WP_369312598.1">
    <property type="nucleotide sequence ID" value="NZ_JBEHZE010000001.1"/>
</dbReference>
<dbReference type="Pfam" id="PF01510">
    <property type="entry name" value="Amidase_2"/>
    <property type="match status" value="1"/>
</dbReference>
<protein>
    <recommendedName>
        <fullName evidence="2">N-acetylmuramoyl-L-alanine amidase</fullName>
        <ecNumber evidence="2">3.5.1.28</ecNumber>
    </recommendedName>
</protein>
<dbReference type="EC" id="3.5.1.28" evidence="2"/>
<comment type="catalytic activity">
    <reaction evidence="1">
        <text>Hydrolyzes the link between N-acetylmuramoyl residues and L-amino acid residues in certain cell-wall glycopeptides.</text>
        <dbReference type="EC" id="3.5.1.28"/>
    </reaction>
</comment>
<sequence length="195" mass="21708">MNAIPMNDPRQFQFDLPSNSIPPAPLNEVIHRRAWAAAPLSTSPRENPDIELIVIHATAGSTTDGAVSVMAEGRASFHWAVPGPSEAEHEAFVWACAPETRAAWHVRNSCCHSAICAGARRLNHRSLGIEIVNTQRGAPFTEWQITATAEIIRYARAKYPHLRHVVSHARLDPVRRTDPGHYFPWTNLMERALSI</sequence>
<keyword evidence="7" id="KW-1185">Reference proteome</keyword>
<dbReference type="SUPFAM" id="SSF55846">
    <property type="entry name" value="N-acetylmuramoyl-L-alanine amidase-like"/>
    <property type="match status" value="1"/>
</dbReference>
<name>A0ABV3Z299_9PROT</name>
<evidence type="ECO:0000256" key="3">
    <source>
        <dbReference type="ARBA" id="ARBA00022801"/>
    </source>
</evidence>
<evidence type="ECO:0000259" key="5">
    <source>
        <dbReference type="SMART" id="SM00644"/>
    </source>
</evidence>
<evidence type="ECO:0000256" key="2">
    <source>
        <dbReference type="ARBA" id="ARBA00011901"/>
    </source>
</evidence>
<dbReference type="Gene3D" id="3.40.80.10">
    <property type="entry name" value="Peptidoglycan recognition protein-like"/>
    <property type="match status" value="1"/>
</dbReference>
<dbReference type="PANTHER" id="PTHR30417">
    <property type="entry name" value="N-ACETYLMURAMOYL-L-ALANINE AMIDASE AMID"/>
    <property type="match status" value="1"/>
</dbReference>
<proteinExistence type="predicted"/>
<evidence type="ECO:0000313" key="6">
    <source>
        <dbReference type="EMBL" id="MEX6632673.1"/>
    </source>
</evidence>
<accession>A0ABV3Z299</accession>
<feature type="domain" description="N-acetylmuramoyl-L-alanine amidase" evidence="5">
    <location>
        <begin position="38"/>
        <end position="180"/>
    </location>
</feature>
<evidence type="ECO:0000256" key="1">
    <source>
        <dbReference type="ARBA" id="ARBA00001561"/>
    </source>
</evidence>
<comment type="caution">
    <text evidence="6">The sequence shown here is derived from an EMBL/GenBank/DDBJ whole genome shotgun (WGS) entry which is preliminary data.</text>
</comment>
<keyword evidence="3 6" id="KW-0378">Hydrolase</keyword>
<dbReference type="PANTHER" id="PTHR30417:SF1">
    <property type="entry name" value="N-ACETYLMURAMOYL-L-ALANINE AMIDASE AMID"/>
    <property type="match status" value="1"/>
</dbReference>
<dbReference type="InterPro" id="IPR036505">
    <property type="entry name" value="Amidase/PGRP_sf"/>
</dbReference>
<dbReference type="InterPro" id="IPR002502">
    <property type="entry name" value="Amidase_domain"/>
</dbReference>
<evidence type="ECO:0000256" key="4">
    <source>
        <dbReference type="ARBA" id="ARBA00023316"/>
    </source>
</evidence>
<keyword evidence="4" id="KW-0961">Cell wall biogenesis/degradation</keyword>
<organism evidence="6 7">
    <name type="scientific">Hyphococcus lacteus</name>
    <dbReference type="NCBI Taxonomy" id="3143536"/>
    <lineage>
        <taxon>Bacteria</taxon>
        <taxon>Pseudomonadati</taxon>
        <taxon>Pseudomonadota</taxon>
        <taxon>Alphaproteobacteria</taxon>
        <taxon>Parvularculales</taxon>
        <taxon>Parvularculaceae</taxon>
        <taxon>Hyphococcus</taxon>
    </lineage>
</organism>